<feature type="non-terminal residue" evidence="1">
    <location>
        <position position="1"/>
    </location>
</feature>
<evidence type="ECO:0000313" key="1">
    <source>
        <dbReference type="EMBL" id="KAJ1673082.1"/>
    </source>
</evidence>
<reference evidence="1" key="1">
    <citation type="submission" date="2022-06" db="EMBL/GenBank/DDBJ databases">
        <title>Phylogenomic reconstructions and comparative analyses of Kickxellomycotina fungi.</title>
        <authorList>
            <person name="Reynolds N.K."/>
            <person name="Stajich J.E."/>
            <person name="Barry K."/>
            <person name="Grigoriev I.V."/>
            <person name="Crous P."/>
            <person name="Smith M.E."/>
        </authorList>
    </citation>
    <scope>NUCLEOTIDE SEQUENCE</scope>
    <source>
        <strain evidence="1">RSA 2271</strain>
    </source>
</reference>
<sequence length="340" mass="37108">RVLDAPGLVDDYYLNLLDWSCTNVLAIGLDTCVYLWNADTGDVSVLCDVNTDQSSEGATYVSSISWTSDGSYLAVGTSDGACQIWDAGAQSKLRTMNGHTDRVGSLSWSKHILSSGCRDGTIWHHDVRVANHKVAELVGHTSEVCGLKWRSDGQLLASGGNDNLVNIWDARATNVPKFTKSNHTAAVRALAWSPWQLNLLATGGGSYDRHIHFWNTTTTARLSSIDTGSQVTSIIWSSHYKELVSSHGFPDNHLAVWSYPSLSKIIDIPAHDTRVLHSAISPDGQTVATVASDENLKFWRLFEAKAKATKTGPLIGSQLQQGQQNRNSVVNSFESRPSIR</sequence>
<gene>
    <name evidence="1" type="primary">slp1_2</name>
    <name evidence="1" type="ORF">EV182_005926</name>
</gene>
<evidence type="ECO:0000313" key="2">
    <source>
        <dbReference type="Proteomes" id="UP001145114"/>
    </source>
</evidence>
<protein>
    <submittedName>
        <fullName evidence="1">WD repeat-containing protein slp1</fullName>
    </submittedName>
</protein>
<dbReference type="EMBL" id="JAMZIH010007418">
    <property type="protein sequence ID" value="KAJ1673082.1"/>
    <property type="molecule type" value="Genomic_DNA"/>
</dbReference>
<comment type="caution">
    <text evidence="1">The sequence shown here is derived from an EMBL/GenBank/DDBJ whole genome shotgun (WGS) entry which is preliminary data.</text>
</comment>
<keyword evidence="2" id="KW-1185">Reference proteome</keyword>
<dbReference type="Proteomes" id="UP001145114">
    <property type="component" value="Unassembled WGS sequence"/>
</dbReference>
<organism evidence="1 2">
    <name type="scientific">Spiromyces aspiralis</name>
    <dbReference type="NCBI Taxonomy" id="68401"/>
    <lineage>
        <taxon>Eukaryota</taxon>
        <taxon>Fungi</taxon>
        <taxon>Fungi incertae sedis</taxon>
        <taxon>Zoopagomycota</taxon>
        <taxon>Kickxellomycotina</taxon>
        <taxon>Kickxellomycetes</taxon>
        <taxon>Kickxellales</taxon>
        <taxon>Kickxellaceae</taxon>
        <taxon>Spiromyces</taxon>
    </lineage>
</organism>
<accession>A0ACC1HAC6</accession>
<name>A0ACC1HAC6_9FUNG</name>
<proteinExistence type="predicted"/>